<evidence type="ECO:0000256" key="3">
    <source>
        <dbReference type="ARBA" id="ARBA00022527"/>
    </source>
</evidence>
<dbReference type="SMART" id="SM00220">
    <property type="entry name" value="S_TKc"/>
    <property type="match status" value="1"/>
</dbReference>
<dbReference type="SUPFAM" id="SSF56112">
    <property type="entry name" value="Protein kinase-like (PK-like)"/>
    <property type="match status" value="1"/>
</dbReference>
<feature type="domain" description="Protein kinase" evidence="22">
    <location>
        <begin position="267"/>
        <end position="555"/>
    </location>
</feature>
<feature type="binding site" evidence="19">
    <location>
        <position position="295"/>
    </location>
    <ligand>
        <name>ATP</name>
        <dbReference type="ChEBI" id="CHEBI:30616"/>
    </ligand>
</feature>
<evidence type="ECO:0000256" key="10">
    <source>
        <dbReference type="ARBA" id="ARBA00022741"/>
    </source>
</evidence>
<proteinExistence type="predicted"/>
<dbReference type="AlphaFoldDB" id="A0AAD3NW58"/>
<organism evidence="23 24">
    <name type="scientific">Cryptomeria japonica</name>
    <name type="common">Japanese cedar</name>
    <name type="synonym">Cupressus japonica</name>
    <dbReference type="NCBI Taxonomy" id="3369"/>
    <lineage>
        <taxon>Eukaryota</taxon>
        <taxon>Viridiplantae</taxon>
        <taxon>Streptophyta</taxon>
        <taxon>Embryophyta</taxon>
        <taxon>Tracheophyta</taxon>
        <taxon>Spermatophyta</taxon>
        <taxon>Pinopsida</taxon>
        <taxon>Pinidae</taxon>
        <taxon>Conifers II</taxon>
        <taxon>Cupressales</taxon>
        <taxon>Cupressaceae</taxon>
        <taxon>Cryptomeria</taxon>
    </lineage>
</organism>
<evidence type="ECO:0000256" key="21">
    <source>
        <dbReference type="SAM" id="Phobius"/>
    </source>
</evidence>
<keyword evidence="8" id="KW-0732">Signal</keyword>
<evidence type="ECO:0000256" key="13">
    <source>
        <dbReference type="ARBA" id="ARBA00022989"/>
    </source>
</evidence>
<dbReference type="PANTHER" id="PTHR48006:SF60">
    <property type="entry name" value="PROTEIN KINASE DOMAIN-CONTAINING PROTEIN"/>
    <property type="match status" value="1"/>
</dbReference>
<evidence type="ECO:0000256" key="1">
    <source>
        <dbReference type="ARBA" id="ARBA00004479"/>
    </source>
</evidence>
<evidence type="ECO:0000256" key="18">
    <source>
        <dbReference type="ARBA" id="ARBA00048679"/>
    </source>
</evidence>
<gene>
    <name evidence="23" type="ORF">SUGI_1524140</name>
</gene>
<evidence type="ECO:0000256" key="2">
    <source>
        <dbReference type="ARBA" id="ARBA00012513"/>
    </source>
</evidence>
<evidence type="ECO:0000313" key="24">
    <source>
        <dbReference type="Proteomes" id="UP001234787"/>
    </source>
</evidence>
<comment type="catalytic activity">
    <reaction evidence="18">
        <text>L-seryl-[protein] + ATP = O-phospho-L-seryl-[protein] + ADP + H(+)</text>
        <dbReference type="Rhea" id="RHEA:17989"/>
        <dbReference type="Rhea" id="RHEA-COMP:9863"/>
        <dbReference type="Rhea" id="RHEA-COMP:11604"/>
        <dbReference type="ChEBI" id="CHEBI:15378"/>
        <dbReference type="ChEBI" id="CHEBI:29999"/>
        <dbReference type="ChEBI" id="CHEBI:30616"/>
        <dbReference type="ChEBI" id="CHEBI:83421"/>
        <dbReference type="ChEBI" id="CHEBI:456216"/>
        <dbReference type="EC" id="2.7.11.1"/>
    </reaction>
</comment>
<name>A0AAD3NW58_CRYJA</name>
<dbReference type="Gene3D" id="1.10.510.10">
    <property type="entry name" value="Transferase(Phosphotransferase) domain 1"/>
    <property type="match status" value="1"/>
</dbReference>
<feature type="region of interest" description="Disordered" evidence="20">
    <location>
        <begin position="618"/>
        <end position="637"/>
    </location>
</feature>
<feature type="non-terminal residue" evidence="23">
    <location>
        <position position="1"/>
    </location>
</feature>
<evidence type="ECO:0000256" key="12">
    <source>
        <dbReference type="ARBA" id="ARBA00022840"/>
    </source>
</evidence>
<dbReference type="InterPro" id="IPR000719">
    <property type="entry name" value="Prot_kinase_dom"/>
</dbReference>
<evidence type="ECO:0000256" key="19">
    <source>
        <dbReference type="PROSITE-ProRule" id="PRU10141"/>
    </source>
</evidence>
<evidence type="ECO:0000313" key="23">
    <source>
        <dbReference type="EMBL" id="GLJ59819.1"/>
    </source>
</evidence>
<keyword evidence="10 19" id="KW-0547">Nucleotide-binding</keyword>
<dbReference type="InterPro" id="IPR017441">
    <property type="entry name" value="Protein_kinase_ATP_BS"/>
</dbReference>
<dbReference type="EC" id="2.7.11.1" evidence="2"/>
<evidence type="ECO:0000256" key="4">
    <source>
        <dbReference type="ARBA" id="ARBA00022553"/>
    </source>
</evidence>
<keyword evidence="9" id="KW-0677">Repeat</keyword>
<keyword evidence="24" id="KW-1185">Reference proteome</keyword>
<comment type="caution">
    <text evidence="23">The sequence shown here is derived from an EMBL/GenBank/DDBJ whole genome shotgun (WGS) entry which is preliminary data.</text>
</comment>
<keyword evidence="7 21" id="KW-0812">Transmembrane</keyword>
<dbReference type="InterPro" id="IPR051824">
    <property type="entry name" value="LRR_Rcpt-Like_S/T_Kinase"/>
</dbReference>
<evidence type="ECO:0000256" key="6">
    <source>
        <dbReference type="ARBA" id="ARBA00022679"/>
    </source>
</evidence>
<feature type="non-terminal residue" evidence="23">
    <location>
        <position position="637"/>
    </location>
</feature>
<feature type="transmembrane region" description="Helical" evidence="21">
    <location>
        <begin position="203"/>
        <end position="226"/>
    </location>
</feature>
<dbReference type="PANTHER" id="PTHR48006">
    <property type="entry name" value="LEUCINE-RICH REPEAT-CONTAINING PROTEIN DDB_G0281931-RELATED"/>
    <property type="match status" value="1"/>
</dbReference>
<keyword evidence="5" id="KW-0433">Leucine-rich repeat</keyword>
<evidence type="ECO:0000259" key="22">
    <source>
        <dbReference type="PROSITE" id="PS50011"/>
    </source>
</evidence>
<dbReference type="Proteomes" id="UP001234787">
    <property type="component" value="Unassembled WGS sequence"/>
</dbReference>
<evidence type="ECO:0000256" key="7">
    <source>
        <dbReference type="ARBA" id="ARBA00022692"/>
    </source>
</evidence>
<dbReference type="InterPro" id="IPR008271">
    <property type="entry name" value="Ser/Thr_kinase_AS"/>
</dbReference>
<dbReference type="Gene3D" id="2.60.120.430">
    <property type="entry name" value="Galactose-binding lectin"/>
    <property type="match status" value="1"/>
</dbReference>
<evidence type="ECO:0000256" key="15">
    <source>
        <dbReference type="ARBA" id="ARBA00023170"/>
    </source>
</evidence>
<dbReference type="GO" id="GO:0016020">
    <property type="term" value="C:membrane"/>
    <property type="evidence" value="ECO:0007669"/>
    <property type="project" value="UniProtKB-SubCell"/>
</dbReference>
<evidence type="ECO:0000256" key="16">
    <source>
        <dbReference type="ARBA" id="ARBA00023180"/>
    </source>
</evidence>
<dbReference type="Gene3D" id="3.30.200.20">
    <property type="entry name" value="Phosphorylase Kinase, domain 1"/>
    <property type="match status" value="1"/>
</dbReference>
<evidence type="ECO:0000256" key="20">
    <source>
        <dbReference type="SAM" id="MobiDB-lite"/>
    </source>
</evidence>
<evidence type="ECO:0000256" key="11">
    <source>
        <dbReference type="ARBA" id="ARBA00022777"/>
    </source>
</evidence>
<sequence>DLAINCGGESWNASSPSINYEADENPLGASSFFLSPEKKWAVSNTGHFMDNSSQTTLLKKKLYPWFNTRNSTIYKTARSSPTSLRCYGLCLHNGPYKVQLHFAEIEFSSDKSFSSLGRRIFDVYIQGTRKLKNFNIEEAAGGSEKGVVKNFHVNVTKNYLEIHFLWAGRGTYNVPEEGTYGPLVSAIVITPEFTVDKSNRIPMIIGIVFGVLISLGLALCLSFIFIKKRKGINNELKDAHLSKELTNMKAISNHFSLEEIRNATSDFHSENKIGEGGFGVVFKVILPDGKMVAVKQMFSKSTQGNREFLNEVAMISAVQHPNLVKLYGCCIEGKQLLLVYEYVVNNSLARVLFGPQEFRLNLNWRARYNICLGVARGLAYLHEESRLRIIHRDIKSTNILLDQGLNPKISDFGLAKLFDREKTHVSTRVAGTIGYTAPEYALKGQLTEKADVYSFGIVVLEVVSGRVHTEKNLQGEMSYLTEWTWNLYGEDRQLDLVDVNVKSSSYSEEEFLRMINMGLLCIQVNPTLRPSMSTIVDMLEAKVDVNVSNCQPPYLSSKQSDFLAEEKPLSHGSSLEGPLKGSFSYQESSVVQQEIDDDNDENSLILNQASADLYPVSISELPPSQSHMIREKKKKSI</sequence>
<dbReference type="GO" id="GO:0004674">
    <property type="term" value="F:protein serine/threonine kinase activity"/>
    <property type="evidence" value="ECO:0007669"/>
    <property type="project" value="UniProtKB-KW"/>
</dbReference>
<keyword evidence="13 21" id="KW-1133">Transmembrane helix</keyword>
<reference evidence="23" key="1">
    <citation type="submission" date="2022-12" db="EMBL/GenBank/DDBJ databases">
        <title>Chromosome-Level Genome Assembly of Japanese Cedar (Cryptomeriajaponica D. Don).</title>
        <authorList>
            <person name="Fujino T."/>
            <person name="Yamaguchi K."/>
            <person name="Yokoyama T."/>
            <person name="Hamanaka T."/>
            <person name="Harazono Y."/>
            <person name="Kamada H."/>
            <person name="Kobayashi W."/>
            <person name="Ujino-Ihara T."/>
            <person name="Uchiyama K."/>
            <person name="Matsumoto A."/>
            <person name="Izuno A."/>
            <person name="Tsumura Y."/>
            <person name="Toyoda A."/>
            <person name="Shigenobu S."/>
            <person name="Moriguchi Y."/>
            <person name="Ueno S."/>
            <person name="Kasahara M."/>
        </authorList>
    </citation>
    <scope>NUCLEOTIDE SEQUENCE</scope>
</reference>
<dbReference type="FunFam" id="2.60.120.430:FF:000004">
    <property type="entry name" value="Putative leucine-rich repeat receptor-like serine/threonine-protein kinase"/>
    <property type="match status" value="1"/>
</dbReference>
<evidence type="ECO:0000256" key="5">
    <source>
        <dbReference type="ARBA" id="ARBA00022614"/>
    </source>
</evidence>
<keyword evidence="16" id="KW-0325">Glycoprotein</keyword>
<keyword evidence="6" id="KW-0808">Transferase</keyword>
<dbReference type="FunFam" id="1.10.510.10:FF:000044">
    <property type="entry name" value="Putative LRR receptor-like serine/threonine-protein kinase"/>
    <property type="match status" value="1"/>
</dbReference>
<keyword evidence="15" id="KW-0675">Receptor</keyword>
<keyword evidence="11" id="KW-0418">Kinase</keyword>
<dbReference type="GO" id="GO:0005524">
    <property type="term" value="F:ATP binding"/>
    <property type="evidence" value="ECO:0007669"/>
    <property type="project" value="UniProtKB-UniRule"/>
</dbReference>
<evidence type="ECO:0000256" key="9">
    <source>
        <dbReference type="ARBA" id="ARBA00022737"/>
    </source>
</evidence>
<dbReference type="InterPro" id="IPR021720">
    <property type="entry name" value="Malectin_dom"/>
</dbReference>
<dbReference type="EMBL" id="BSEH01001674">
    <property type="protein sequence ID" value="GLJ59819.1"/>
    <property type="molecule type" value="Genomic_DNA"/>
</dbReference>
<accession>A0AAD3NW58</accession>
<dbReference type="Pfam" id="PF11721">
    <property type="entry name" value="Malectin"/>
    <property type="match status" value="1"/>
</dbReference>
<evidence type="ECO:0000256" key="8">
    <source>
        <dbReference type="ARBA" id="ARBA00022729"/>
    </source>
</evidence>
<protein>
    <recommendedName>
        <fullName evidence="2">non-specific serine/threonine protein kinase</fullName>
        <ecNumber evidence="2">2.7.11.1</ecNumber>
    </recommendedName>
</protein>
<dbReference type="Pfam" id="PF00069">
    <property type="entry name" value="Pkinase"/>
    <property type="match status" value="1"/>
</dbReference>
<evidence type="ECO:0000256" key="14">
    <source>
        <dbReference type="ARBA" id="ARBA00023136"/>
    </source>
</evidence>
<keyword evidence="4" id="KW-0597">Phosphoprotein</keyword>
<keyword evidence="14 21" id="KW-0472">Membrane</keyword>
<comment type="subcellular location">
    <subcellularLocation>
        <location evidence="1">Membrane</location>
        <topology evidence="1">Single-pass type I membrane protein</topology>
    </subcellularLocation>
</comment>
<dbReference type="FunFam" id="3.30.200.20:FF:000217">
    <property type="entry name" value="probable LRR receptor-like serine/threonine-protein kinase At1g53430"/>
    <property type="match status" value="1"/>
</dbReference>
<comment type="catalytic activity">
    <reaction evidence="17">
        <text>L-threonyl-[protein] + ATP = O-phospho-L-threonyl-[protein] + ADP + H(+)</text>
        <dbReference type="Rhea" id="RHEA:46608"/>
        <dbReference type="Rhea" id="RHEA-COMP:11060"/>
        <dbReference type="Rhea" id="RHEA-COMP:11605"/>
        <dbReference type="ChEBI" id="CHEBI:15378"/>
        <dbReference type="ChEBI" id="CHEBI:30013"/>
        <dbReference type="ChEBI" id="CHEBI:30616"/>
        <dbReference type="ChEBI" id="CHEBI:61977"/>
        <dbReference type="ChEBI" id="CHEBI:456216"/>
        <dbReference type="EC" id="2.7.11.1"/>
    </reaction>
</comment>
<dbReference type="PROSITE" id="PS00107">
    <property type="entry name" value="PROTEIN_KINASE_ATP"/>
    <property type="match status" value="1"/>
</dbReference>
<dbReference type="PROSITE" id="PS50011">
    <property type="entry name" value="PROTEIN_KINASE_DOM"/>
    <property type="match status" value="1"/>
</dbReference>
<dbReference type="InterPro" id="IPR011009">
    <property type="entry name" value="Kinase-like_dom_sf"/>
</dbReference>
<evidence type="ECO:0000256" key="17">
    <source>
        <dbReference type="ARBA" id="ARBA00047899"/>
    </source>
</evidence>
<keyword evidence="12 19" id="KW-0067">ATP-binding</keyword>
<keyword evidence="3" id="KW-0723">Serine/threonine-protein kinase</keyword>
<dbReference type="PROSITE" id="PS00108">
    <property type="entry name" value="PROTEIN_KINASE_ST"/>
    <property type="match status" value="1"/>
</dbReference>
<dbReference type="CDD" id="cd14066">
    <property type="entry name" value="STKc_IRAK"/>
    <property type="match status" value="1"/>
</dbReference>